<accession>A0A5J4WT69</accession>
<dbReference type="EMBL" id="SNRW01001021">
    <property type="protein sequence ID" value="KAA6398150.1"/>
    <property type="molecule type" value="Genomic_DNA"/>
</dbReference>
<organism evidence="2 3">
    <name type="scientific">Streblomastix strix</name>
    <dbReference type="NCBI Taxonomy" id="222440"/>
    <lineage>
        <taxon>Eukaryota</taxon>
        <taxon>Metamonada</taxon>
        <taxon>Preaxostyla</taxon>
        <taxon>Oxymonadida</taxon>
        <taxon>Streblomastigidae</taxon>
        <taxon>Streblomastix</taxon>
    </lineage>
</organism>
<feature type="compositionally biased region" description="Acidic residues" evidence="1">
    <location>
        <begin position="87"/>
        <end position="97"/>
    </location>
</feature>
<sequence>MTKDQIAGGCVLINDGGNVSGNIEAPGNIISACFINSGGANQQVLLANGSTKPLSEFSGGIGAMSNYVQKIGADVQVIIGIPRKGEDEEEESEDDDDYITRGEYNNSTNQITNIYYDESQELTDTAYLTWSETNYVTTSKFYNFYQEITPPVMFSGFTASQSTMFTDDGYVHFTTYAAVWTQNDNVVINIFWVR</sequence>
<evidence type="ECO:0000313" key="3">
    <source>
        <dbReference type="Proteomes" id="UP000324800"/>
    </source>
</evidence>
<dbReference type="Proteomes" id="UP000324800">
    <property type="component" value="Unassembled WGS sequence"/>
</dbReference>
<feature type="region of interest" description="Disordered" evidence="1">
    <location>
        <begin position="82"/>
        <end position="102"/>
    </location>
</feature>
<reference evidence="2 3" key="1">
    <citation type="submission" date="2019-03" db="EMBL/GenBank/DDBJ databases">
        <title>Single cell metagenomics reveals metabolic interactions within the superorganism composed of flagellate Streblomastix strix and complex community of Bacteroidetes bacteria on its surface.</title>
        <authorList>
            <person name="Treitli S.C."/>
            <person name="Kolisko M."/>
            <person name="Husnik F."/>
            <person name="Keeling P."/>
            <person name="Hampl V."/>
        </authorList>
    </citation>
    <scope>NUCLEOTIDE SEQUENCE [LARGE SCALE GENOMIC DNA]</scope>
    <source>
        <strain evidence="2">ST1C</strain>
    </source>
</reference>
<proteinExistence type="predicted"/>
<evidence type="ECO:0000313" key="2">
    <source>
        <dbReference type="EMBL" id="KAA6398150.1"/>
    </source>
</evidence>
<gene>
    <name evidence="2" type="ORF">EZS28_006323</name>
</gene>
<protein>
    <submittedName>
        <fullName evidence="2">Uncharacterized protein</fullName>
    </submittedName>
</protein>
<name>A0A5J4WT69_9EUKA</name>
<comment type="caution">
    <text evidence="2">The sequence shown here is derived from an EMBL/GenBank/DDBJ whole genome shotgun (WGS) entry which is preliminary data.</text>
</comment>
<evidence type="ECO:0000256" key="1">
    <source>
        <dbReference type="SAM" id="MobiDB-lite"/>
    </source>
</evidence>
<dbReference type="AlphaFoldDB" id="A0A5J4WT69"/>